<sequence>MKKGIFGLLSALGIMLLVGTQTQQIIVPLKTTELHTIIQKEPRAAQILDVTN</sequence>
<dbReference type="RefSeq" id="WP_159101110.1">
    <property type="nucleotide sequence ID" value="NZ_JAARRE010000006.1"/>
</dbReference>
<reference evidence="1 2" key="1">
    <citation type="submission" date="2020-03" db="EMBL/GenBank/DDBJ databases">
        <title>Soil Listeria distribution.</title>
        <authorList>
            <person name="Liao J."/>
            <person name="Wiedmann M."/>
        </authorList>
    </citation>
    <scope>NUCLEOTIDE SEQUENCE [LARGE SCALE GENOMIC DNA]</scope>
    <source>
        <strain evidence="1 2">FSL L7-0741</strain>
    </source>
</reference>
<dbReference type="AlphaFoldDB" id="A0A7X1CPA7"/>
<proteinExistence type="predicted"/>
<dbReference type="EMBL" id="JAARWN010000002">
    <property type="protein sequence ID" value="MBC1935737.1"/>
    <property type="molecule type" value="Genomic_DNA"/>
</dbReference>
<organism evidence="1 2">
    <name type="scientific">Listeria grandensis</name>
    <dbReference type="NCBI Taxonomy" id="1494963"/>
    <lineage>
        <taxon>Bacteria</taxon>
        <taxon>Bacillati</taxon>
        <taxon>Bacillota</taxon>
        <taxon>Bacilli</taxon>
        <taxon>Bacillales</taxon>
        <taxon>Listeriaceae</taxon>
        <taxon>Listeria</taxon>
    </lineage>
</organism>
<evidence type="ECO:0000313" key="2">
    <source>
        <dbReference type="Proteomes" id="UP000535908"/>
    </source>
</evidence>
<name>A0A7X1CPA7_9LIST</name>
<dbReference type="Proteomes" id="UP000535908">
    <property type="component" value="Unassembled WGS sequence"/>
</dbReference>
<comment type="caution">
    <text evidence="1">The sequence shown here is derived from an EMBL/GenBank/DDBJ whole genome shotgun (WGS) entry which is preliminary data.</text>
</comment>
<gene>
    <name evidence="1" type="ORF">HCA69_05120</name>
</gene>
<evidence type="ECO:0000313" key="1">
    <source>
        <dbReference type="EMBL" id="MBC1935737.1"/>
    </source>
</evidence>
<protein>
    <submittedName>
        <fullName evidence="1">Uncharacterized protein</fullName>
    </submittedName>
</protein>
<accession>A0A7X1CPA7</accession>